<evidence type="ECO:0000259" key="8">
    <source>
        <dbReference type="Pfam" id="PF04239"/>
    </source>
</evidence>
<dbReference type="InterPro" id="IPR023090">
    <property type="entry name" value="UPF0702_alpha/beta_dom_sf"/>
</dbReference>
<comment type="subcellular location">
    <subcellularLocation>
        <location evidence="1">Cell membrane</location>
        <topology evidence="1">Multi-pass membrane protein</topology>
    </subcellularLocation>
</comment>
<evidence type="ECO:0000256" key="6">
    <source>
        <dbReference type="ARBA" id="ARBA00023136"/>
    </source>
</evidence>
<comment type="similarity">
    <text evidence="2">Belongs to the UPF0702 family.</text>
</comment>
<sequence>MWKEVFLPETPLPEIFVRGTVVYLAIFFMLRFTPRREVGSFSTTNLIVIVIIADAAQNAMAGKYHSITDGLLLVATIVGWSIVLDAAAFRWPAIARVVKPPPRVLIRDGRLDRRNLRRELITEDELMAHLREQGTDDVSELNVVLEPDGRVSVRKQDDGRSYGS</sequence>
<dbReference type="Gene3D" id="3.30.240.20">
    <property type="entry name" value="bsu07140 like domains"/>
    <property type="match status" value="1"/>
</dbReference>
<proteinExistence type="inferred from homology"/>
<keyword evidence="6 7" id="KW-0472">Membrane</keyword>
<gene>
    <name evidence="9" type="ORF">ACFHYQ_13250</name>
</gene>
<dbReference type="PANTHER" id="PTHR34582">
    <property type="entry name" value="UPF0702 TRANSMEMBRANE PROTEIN YCAP"/>
    <property type="match status" value="1"/>
</dbReference>
<evidence type="ECO:0000256" key="2">
    <source>
        <dbReference type="ARBA" id="ARBA00006448"/>
    </source>
</evidence>
<feature type="transmembrane region" description="Helical" evidence="7">
    <location>
        <begin position="15"/>
        <end position="33"/>
    </location>
</feature>
<dbReference type="PANTHER" id="PTHR34582:SF6">
    <property type="entry name" value="UPF0702 TRANSMEMBRANE PROTEIN YCAP"/>
    <property type="match status" value="1"/>
</dbReference>
<dbReference type="Pfam" id="PF04239">
    <property type="entry name" value="DUF421"/>
    <property type="match status" value="1"/>
</dbReference>
<evidence type="ECO:0000256" key="1">
    <source>
        <dbReference type="ARBA" id="ARBA00004651"/>
    </source>
</evidence>
<feature type="transmembrane region" description="Helical" evidence="7">
    <location>
        <begin position="45"/>
        <end position="64"/>
    </location>
</feature>
<accession>A0ABV6U483</accession>
<feature type="transmembrane region" description="Helical" evidence="7">
    <location>
        <begin position="70"/>
        <end position="89"/>
    </location>
</feature>
<dbReference type="RefSeq" id="WP_394301424.1">
    <property type="nucleotide sequence ID" value="NZ_JBHMQT010000030.1"/>
</dbReference>
<evidence type="ECO:0000256" key="7">
    <source>
        <dbReference type="SAM" id="Phobius"/>
    </source>
</evidence>
<reference evidence="9 10" key="1">
    <citation type="submission" date="2024-09" db="EMBL/GenBank/DDBJ databases">
        <authorList>
            <person name="Sun Q."/>
            <person name="Mori K."/>
        </authorList>
    </citation>
    <scope>NUCLEOTIDE SEQUENCE [LARGE SCALE GENOMIC DNA]</scope>
    <source>
        <strain evidence="9 10">TBRC 1851</strain>
    </source>
</reference>
<evidence type="ECO:0000256" key="4">
    <source>
        <dbReference type="ARBA" id="ARBA00022692"/>
    </source>
</evidence>
<evidence type="ECO:0000256" key="3">
    <source>
        <dbReference type="ARBA" id="ARBA00022475"/>
    </source>
</evidence>
<dbReference type="EMBL" id="JBHMQT010000030">
    <property type="protein sequence ID" value="MFC0863263.1"/>
    <property type="molecule type" value="Genomic_DNA"/>
</dbReference>
<dbReference type="InterPro" id="IPR007353">
    <property type="entry name" value="DUF421"/>
</dbReference>
<dbReference type="Proteomes" id="UP001589870">
    <property type="component" value="Unassembled WGS sequence"/>
</dbReference>
<organism evidence="9 10">
    <name type="scientific">Sphaerimonospora cavernae</name>
    <dbReference type="NCBI Taxonomy" id="1740611"/>
    <lineage>
        <taxon>Bacteria</taxon>
        <taxon>Bacillati</taxon>
        <taxon>Actinomycetota</taxon>
        <taxon>Actinomycetes</taxon>
        <taxon>Streptosporangiales</taxon>
        <taxon>Streptosporangiaceae</taxon>
        <taxon>Sphaerimonospora</taxon>
    </lineage>
</organism>
<name>A0ABV6U483_9ACTN</name>
<protein>
    <submittedName>
        <fullName evidence="9">DUF421 domain-containing protein</fullName>
    </submittedName>
</protein>
<keyword evidence="3" id="KW-1003">Cell membrane</keyword>
<evidence type="ECO:0000256" key="5">
    <source>
        <dbReference type="ARBA" id="ARBA00022989"/>
    </source>
</evidence>
<keyword evidence="4 7" id="KW-0812">Transmembrane</keyword>
<keyword evidence="5 7" id="KW-1133">Transmembrane helix</keyword>
<keyword evidence="10" id="KW-1185">Reference proteome</keyword>
<evidence type="ECO:0000313" key="9">
    <source>
        <dbReference type="EMBL" id="MFC0863263.1"/>
    </source>
</evidence>
<feature type="domain" description="YetF C-terminal" evidence="8">
    <location>
        <begin position="91"/>
        <end position="158"/>
    </location>
</feature>
<evidence type="ECO:0000313" key="10">
    <source>
        <dbReference type="Proteomes" id="UP001589870"/>
    </source>
</evidence>
<comment type="caution">
    <text evidence="9">The sequence shown here is derived from an EMBL/GenBank/DDBJ whole genome shotgun (WGS) entry which is preliminary data.</text>
</comment>